<dbReference type="Gene3D" id="3.30.540.10">
    <property type="entry name" value="Fructose-1,6-Bisphosphatase, subunit A, domain 1"/>
    <property type="match status" value="1"/>
</dbReference>
<evidence type="ECO:0000256" key="3">
    <source>
        <dbReference type="ARBA" id="ARBA00005152"/>
    </source>
</evidence>
<evidence type="ECO:0000256" key="8">
    <source>
        <dbReference type="PIRSR" id="PIRSR600760-2"/>
    </source>
</evidence>
<dbReference type="GO" id="GO:0046872">
    <property type="term" value="F:metal ion binding"/>
    <property type="evidence" value="ECO:0007669"/>
    <property type="project" value="UniProtKB-KW"/>
</dbReference>
<dbReference type="PANTHER" id="PTHR20854:SF4">
    <property type="entry name" value="INOSITOL-1-MONOPHOSPHATASE-RELATED"/>
    <property type="match status" value="1"/>
</dbReference>
<keyword evidence="11" id="KW-1185">Reference proteome</keyword>
<evidence type="ECO:0000256" key="2">
    <source>
        <dbReference type="ARBA" id="ARBA00001946"/>
    </source>
</evidence>
<name>A0A830HKV2_9CHLO</name>
<dbReference type="OrthoDB" id="10254945at2759"/>
<keyword evidence="5 8" id="KW-0479">Metal-binding</keyword>
<dbReference type="FunFam" id="3.40.190.80:FF:000002">
    <property type="entry name" value="Inositol-1-monophosphatase"/>
    <property type="match status" value="1"/>
</dbReference>
<dbReference type="GO" id="GO:0046854">
    <property type="term" value="P:phosphatidylinositol phosphate biosynthetic process"/>
    <property type="evidence" value="ECO:0007669"/>
    <property type="project" value="InterPro"/>
</dbReference>
<dbReference type="GO" id="GO:0006021">
    <property type="term" value="P:inositol biosynthetic process"/>
    <property type="evidence" value="ECO:0007669"/>
    <property type="project" value="UniProtKB-UniPathway"/>
</dbReference>
<evidence type="ECO:0000256" key="5">
    <source>
        <dbReference type="ARBA" id="ARBA00022723"/>
    </source>
</evidence>
<dbReference type="InterPro" id="IPR000760">
    <property type="entry name" value="Inositol_monophosphatase-like"/>
</dbReference>
<dbReference type="EMBL" id="BNJQ01000019">
    <property type="protein sequence ID" value="GHP08016.1"/>
    <property type="molecule type" value="Genomic_DNA"/>
</dbReference>
<evidence type="ECO:0000256" key="6">
    <source>
        <dbReference type="ARBA" id="ARBA00022801"/>
    </source>
</evidence>
<dbReference type="PRINTS" id="PR00377">
    <property type="entry name" value="IMPHPHTASES"/>
</dbReference>
<dbReference type="Proteomes" id="UP000660262">
    <property type="component" value="Unassembled WGS sequence"/>
</dbReference>
<gene>
    <name evidence="10" type="ORF">PPROV_000675800</name>
</gene>
<dbReference type="CDD" id="cd01639">
    <property type="entry name" value="IMPase"/>
    <property type="match status" value="1"/>
</dbReference>
<dbReference type="PANTHER" id="PTHR20854">
    <property type="entry name" value="INOSITOL MONOPHOSPHATASE"/>
    <property type="match status" value="1"/>
</dbReference>
<organism evidence="10 11">
    <name type="scientific">Pycnococcus provasolii</name>
    <dbReference type="NCBI Taxonomy" id="41880"/>
    <lineage>
        <taxon>Eukaryota</taxon>
        <taxon>Viridiplantae</taxon>
        <taxon>Chlorophyta</taxon>
        <taxon>Pseudoscourfieldiophyceae</taxon>
        <taxon>Pseudoscourfieldiales</taxon>
        <taxon>Pycnococcaceae</taxon>
        <taxon>Pycnococcus</taxon>
    </lineage>
</organism>
<feature type="binding site" evidence="8">
    <location>
        <position position="118"/>
    </location>
    <ligand>
        <name>Mg(2+)</name>
        <dbReference type="ChEBI" id="CHEBI:18420"/>
        <label>1</label>
        <note>catalytic</note>
    </ligand>
</feature>
<comment type="pathway">
    <text evidence="3 9">Polyol metabolism; myo-inositol biosynthesis; myo-inositol from D-glucose 6-phosphate: step 2/2.</text>
</comment>
<dbReference type="SUPFAM" id="SSF56655">
    <property type="entry name" value="Carbohydrate phosphatase"/>
    <property type="match status" value="1"/>
</dbReference>
<reference evidence="10" key="1">
    <citation type="submission" date="2020-10" db="EMBL/GenBank/DDBJ databases">
        <title>Unveiling of a novel bifunctional photoreceptor, Dualchrome1, isolated from a cosmopolitan green alga.</title>
        <authorList>
            <person name="Suzuki S."/>
            <person name="Kawachi M."/>
        </authorList>
    </citation>
    <scope>NUCLEOTIDE SEQUENCE</scope>
    <source>
        <strain evidence="10">NIES 2893</strain>
    </source>
</reference>
<feature type="binding site" evidence="8">
    <location>
        <position position="77"/>
    </location>
    <ligand>
        <name>Mg(2+)</name>
        <dbReference type="ChEBI" id="CHEBI:18420"/>
        <label>1</label>
        <note>catalytic</note>
    </ligand>
</feature>
<keyword evidence="6 9" id="KW-0378">Hydrolase</keyword>
<dbReference type="InterPro" id="IPR033942">
    <property type="entry name" value="IMPase"/>
</dbReference>
<accession>A0A830HKV2</accession>
<comment type="catalytic activity">
    <reaction evidence="1 9">
        <text>a myo-inositol phosphate + H2O = myo-inositol + phosphate</text>
        <dbReference type="Rhea" id="RHEA:24056"/>
        <dbReference type="ChEBI" id="CHEBI:15377"/>
        <dbReference type="ChEBI" id="CHEBI:17268"/>
        <dbReference type="ChEBI" id="CHEBI:43474"/>
        <dbReference type="ChEBI" id="CHEBI:84139"/>
        <dbReference type="EC" id="3.1.3.25"/>
    </reaction>
</comment>
<dbReference type="InterPro" id="IPR020550">
    <property type="entry name" value="Inositol_monophosphatase_CS"/>
</dbReference>
<evidence type="ECO:0000313" key="11">
    <source>
        <dbReference type="Proteomes" id="UP000660262"/>
    </source>
</evidence>
<dbReference type="InterPro" id="IPR020583">
    <property type="entry name" value="Inositol_monoP_metal-BS"/>
</dbReference>
<feature type="binding site" evidence="8">
    <location>
        <position position="259"/>
    </location>
    <ligand>
        <name>Mg(2+)</name>
        <dbReference type="ChEBI" id="CHEBI:18420"/>
        <label>1</label>
        <note>catalytic</note>
    </ligand>
</feature>
<keyword evidence="7 8" id="KW-0460">Magnesium</keyword>
<comment type="similarity">
    <text evidence="4 9">Belongs to the inositol monophosphatase superfamily.</text>
</comment>
<evidence type="ECO:0000313" key="10">
    <source>
        <dbReference type="EMBL" id="GHP08016.1"/>
    </source>
</evidence>
<dbReference type="Pfam" id="PF00459">
    <property type="entry name" value="Inositol_P"/>
    <property type="match status" value="1"/>
</dbReference>
<dbReference type="AlphaFoldDB" id="A0A830HKV2"/>
<dbReference type="Gene3D" id="3.40.190.80">
    <property type="match status" value="1"/>
</dbReference>
<dbReference type="PROSITE" id="PS00630">
    <property type="entry name" value="IMP_2"/>
    <property type="match status" value="1"/>
</dbReference>
<dbReference type="GO" id="GO:0007165">
    <property type="term" value="P:signal transduction"/>
    <property type="evidence" value="ECO:0007669"/>
    <property type="project" value="TreeGrafter"/>
</dbReference>
<dbReference type="UniPathway" id="UPA00823">
    <property type="reaction ID" value="UER00788"/>
</dbReference>
<protein>
    <recommendedName>
        <fullName evidence="9">Inositol-1-monophosphatase</fullName>
        <ecNumber evidence="9">3.1.3.25</ecNumber>
    </recommendedName>
</protein>
<evidence type="ECO:0000256" key="4">
    <source>
        <dbReference type="ARBA" id="ARBA00009759"/>
    </source>
</evidence>
<dbReference type="GO" id="GO:0008934">
    <property type="term" value="F:inositol monophosphate 1-phosphatase activity"/>
    <property type="evidence" value="ECO:0007669"/>
    <property type="project" value="InterPro"/>
</dbReference>
<evidence type="ECO:0000256" key="9">
    <source>
        <dbReference type="RuleBase" id="RU364068"/>
    </source>
</evidence>
<feature type="binding site" evidence="8">
    <location>
        <position position="115"/>
    </location>
    <ligand>
        <name>Mg(2+)</name>
        <dbReference type="ChEBI" id="CHEBI:18420"/>
        <label>1</label>
        <note>catalytic</note>
    </ligand>
</feature>
<comment type="caution">
    <text evidence="10">The sequence shown here is derived from an EMBL/GenBank/DDBJ whole genome shotgun (WGS) entry which is preliminary data.</text>
</comment>
<sequence>MANTASYFDRLASEAECIAIDAARDAGALIRQAWDKSKVLSTKSGPADLVTDTDKAAERLIFGRIKGYFPTHRFVGEEGTSEAGDLDNSALAGYRHPVVVPRTGPDKGTPTWYVDPVDGTTNFVHGYPMSCVSIGLVVDDSTPLMGVVYNPITDELFTATRGKGARLNGRPMYVAGTQVSHPDPPLPTGLEALKSALVGTEVGASRVPEVVQATNSRLAAIMPHVRGIRAVGSCALQMCYVAAGRLDAFFEIGFGGPWDCAAGWCIVTEAGGVTVDPSGAAFSIGGRRVLCAANTHIAEALAGVLSAVPCAPSEPGYTPPE</sequence>
<comment type="cofactor">
    <cofactor evidence="2 8 9">
        <name>Mg(2+)</name>
        <dbReference type="ChEBI" id="CHEBI:18420"/>
    </cofactor>
</comment>
<dbReference type="PROSITE" id="PS00629">
    <property type="entry name" value="IMP_1"/>
    <property type="match status" value="1"/>
</dbReference>
<dbReference type="EC" id="3.1.3.25" evidence="9"/>
<proteinExistence type="inferred from homology"/>
<evidence type="ECO:0000256" key="1">
    <source>
        <dbReference type="ARBA" id="ARBA00001033"/>
    </source>
</evidence>
<evidence type="ECO:0000256" key="7">
    <source>
        <dbReference type="ARBA" id="ARBA00022842"/>
    </source>
</evidence>